<dbReference type="Pfam" id="PF03999">
    <property type="entry name" value="MAP65_ASE1"/>
    <property type="match status" value="1"/>
</dbReference>
<feature type="coiled-coil region" evidence="1">
    <location>
        <begin position="462"/>
        <end position="489"/>
    </location>
</feature>
<gene>
    <name evidence="3" type="ORF">METBISCDRAFT_7027</name>
</gene>
<dbReference type="Proteomes" id="UP000268321">
    <property type="component" value="Unassembled WGS sequence"/>
</dbReference>
<evidence type="ECO:0000313" key="3">
    <source>
        <dbReference type="EMBL" id="RKP31908.1"/>
    </source>
</evidence>
<dbReference type="GO" id="GO:0051256">
    <property type="term" value="P:mitotic spindle midzone assembly"/>
    <property type="evidence" value="ECO:0007669"/>
    <property type="project" value="TreeGrafter"/>
</dbReference>
<name>A0A4P9ZG87_9ASCO</name>
<reference evidence="4" key="1">
    <citation type="journal article" date="2018" name="Nat. Microbiol.">
        <title>Leveraging single-cell genomics to expand the fungal tree of life.</title>
        <authorList>
            <person name="Ahrendt S.R."/>
            <person name="Quandt C.A."/>
            <person name="Ciobanu D."/>
            <person name="Clum A."/>
            <person name="Salamov A."/>
            <person name="Andreopoulos B."/>
            <person name="Cheng J.F."/>
            <person name="Woyke T."/>
            <person name="Pelin A."/>
            <person name="Henrissat B."/>
            <person name="Reynolds N.K."/>
            <person name="Benny G.L."/>
            <person name="Smith M.E."/>
            <person name="James T.Y."/>
            <person name="Grigoriev I.V."/>
        </authorList>
    </citation>
    <scope>NUCLEOTIDE SEQUENCE [LARGE SCALE GENOMIC DNA]</scope>
    <source>
        <strain evidence="4">Baker2002</strain>
    </source>
</reference>
<feature type="compositionally biased region" description="Low complexity" evidence="2">
    <location>
        <begin position="660"/>
        <end position="685"/>
    </location>
</feature>
<dbReference type="GO" id="GO:0008017">
    <property type="term" value="F:microtubule binding"/>
    <property type="evidence" value="ECO:0007669"/>
    <property type="project" value="InterPro"/>
</dbReference>
<protein>
    <submittedName>
        <fullName evidence="3">Uncharacterized protein</fullName>
    </submittedName>
</protein>
<accession>A0A4P9ZG87</accession>
<feature type="non-terminal residue" evidence="3">
    <location>
        <position position="1"/>
    </location>
</feature>
<dbReference type="AlphaFoldDB" id="A0A4P9ZG87"/>
<keyword evidence="1" id="KW-0175">Coiled coil</keyword>
<sequence>DSPVSRPEEQLDRVASKVNETIQAIKAVYLEIGFSDAEVALKKSEVFEALTETISTFSQNLQREKTSIQNECNWLRQQIRLIFLILNEDKGERIFSLADRWLLYQDDAQLQQEIAAEKSERNKAHKLPGLLQPRCSFADLLLVTSSSDSQGWVPPSYSLLQTKSRLNSMFLEALKVFLRVFRKFNQLNVAFWESIDVILEHWSPDPSDSFLCSIPSKAEADAHAKLIKDFDGILAVLKLENRSLEPNAAGPETTTTDDQFAFIISNPSKRNARRVDGDYSARRMSHEDEMSRLRDVNYSIVRTIRSLKISRFTSGVIENMRKAVENTEDEIRTRVSHLRNKLAHCLALADDLSLARSDVILILKEPELSQSGTKQLVSSEGQIEVETLHFIHANPHELGLKNQHINFISKLLTTLQTIKQAKEERLAASKLACVRLWDTLTEPKDYVEHFLIQNDNLTDEALYNFETELRRLQEKRREFMEEFILLTRKEIDKYHDMLFHATSQRKQFKYHDVDLELIPDDKELILSEHEKELDSLKAEYQAKLKILSLYAELKEHLENQRFLVESSKNSKRLLEKNSCQKLLHEERIRKKVQRNMPRVLSAIKSEIIRYNNDLIATGGRPINVGDLDLFEEVLVIEAEADNQRTTKSARSRPGREITKAVSPSRSVTSSRATSRTVSPVRVRSPIKARQSPQRLTKFAGLRCTLSPTRFDKLRALPIRSAISLAHGSGIPSLAAREPLNFKSSLNSPPERSLDTFTSQSSPHQASGIGKDLSSGRELGALLKPLNSPLPPESTSNEIFSDIRDSSTLYSTCSRLSPLRVDRLSNIKNRATAKKPVSTNELDKENESQTNSGDVLRYDRGMDSYLSTNSFANSTILGDDYQTWREERIKELNRI</sequence>
<organism evidence="3 4">
    <name type="scientific">Metschnikowia bicuspidata</name>
    <dbReference type="NCBI Taxonomy" id="27322"/>
    <lineage>
        <taxon>Eukaryota</taxon>
        <taxon>Fungi</taxon>
        <taxon>Dikarya</taxon>
        <taxon>Ascomycota</taxon>
        <taxon>Saccharomycotina</taxon>
        <taxon>Pichiomycetes</taxon>
        <taxon>Metschnikowiaceae</taxon>
        <taxon>Metschnikowia</taxon>
    </lineage>
</organism>
<dbReference type="EMBL" id="ML004436">
    <property type="protein sequence ID" value="RKP31908.1"/>
    <property type="molecule type" value="Genomic_DNA"/>
</dbReference>
<evidence type="ECO:0000313" key="4">
    <source>
        <dbReference type="Proteomes" id="UP000268321"/>
    </source>
</evidence>
<dbReference type="Gene3D" id="1.20.58.1520">
    <property type="match status" value="1"/>
</dbReference>
<feature type="non-terminal residue" evidence="3">
    <location>
        <position position="894"/>
    </location>
</feature>
<dbReference type="GO" id="GO:0005737">
    <property type="term" value="C:cytoplasm"/>
    <property type="evidence" value="ECO:0007669"/>
    <property type="project" value="TreeGrafter"/>
</dbReference>
<dbReference type="PANTHER" id="PTHR19321:SF41">
    <property type="entry name" value="FASCETTO-RELATED"/>
    <property type="match status" value="1"/>
</dbReference>
<dbReference type="GO" id="GO:1990023">
    <property type="term" value="C:mitotic spindle midzone"/>
    <property type="evidence" value="ECO:0007669"/>
    <property type="project" value="TreeGrafter"/>
</dbReference>
<feature type="region of interest" description="Disordered" evidence="2">
    <location>
        <begin position="831"/>
        <end position="855"/>
    </location>
</feature>
<dbReference type="OrthoDB" id="642895at2759"/>
<feature type="compositionally biased region" description="Polar residues" evidence="2">
    <location>
        <begin position="741"/>
        <end position="764"/>
    </location>
</feature>
<proteinExistence type="predicted"/>
<evidence type="ECO:0000256" key="2">
    <source>
        <dbReference type="SAM" id="MobiDB-lite"/>
    </source>
</evidence>
<dbReference type="InterPro" id="IPR007145">
    <property type="entry name" value="MAP65_Ase1_PRC1"/>
</dbReference>
<feature type="region of interest" description="Disordered" evidence="2">
    <location>
        <begin position="642"/>
        <end position="691"/>
    </location>
</feature>
<evidence type="ECO:0000256" key="1">
    <source>
        <dbReference type="SAM" id="Coils"/>
    </source>
</evidence>
<dbReference type="PANTHER" id="PTHR19321">
    <property type="entry name" value="PROTEIN REGULATOR OF CYTOKINESIS 1 PRC1-RELATED"/>
    <property type="match status" value="1"/>
</dbReference>
<keyword evidence="4" id="KW-1185">Reference proteome</keyword>
<feature type="region of interest" description="Disordered" evidence="2">
    <location>
        <begin position="741"/>
        <end position="772"/>
    </location>
</feature>